<evidence type="ECO:0000313" key="3">
    <source>
        <dbReference type="EMBL" id="GAA3997958.1"/>
    </source>
</evidence>
<evidence type="ECO:0000313" key="4">
    <source>
        <dbReference type="Proteomes" id="UP001501310"/>
    </source>
</evidence>
<dbReference type="InterPro" id="IPR021255">
    <property type="entry name" value="DUF2807"/>
</dbReference>
<evidence type="ECO:0000259" key="2">
    <source>
        <dbReference type="Pfam" id="PF10988"/>
    </source>
</evidence>
<feature type="signal peptide" evidence="1">
    <location>
        <begin position="1"/>
        <end position="20"/>
    </location>
</feature>
<dbReference type="Proteomes" id="UP001501310">
    <property type="component" value="Unassembled WGS sequence"/>
</dbReference>
<dbReference type="RefSeq" id="WP_344708530.1">
    <property type="nucleotide sequence ID" value="NZ_BAAAZD010000001.1"/>
</dbReference>
<accession>A0ABP7RIR8</accession>
<sequence>MRHHLLAAAALSALSLTACSEGHAESAGPAVSRTYQVANFSGIEVSGPFDVKVATGKAISVAARGPQKLLDETEVTVEGGKLVIRPKRKGWFGGMNWGSNDPAVFNVTVPSLESVAVAGSGDVDVDRIAGERFRGNVAGSGDLRLPQVAVTDLGLSIAGSGGIKAAGQAQQARYEIAGSGDVDASGLRSTDASADIAGSGSIRAQVTGTAKASIAGSGDIDIRGGARCQSSKHGSGDIRCS</sequence>
<comment type="caution">
    <text evidence="3">The sequence shown here is derived from an EMBL/GenBank/DDBJ whole genome shotgun (WGS) entry which is preliminary data.</text>
</comment>
<proteinExistence type="predicted"/>
<keyword evidence="4" id="KW-1185">Reference proteome</keyword>
<evidence type="ECO:0000256" key="1">
    <source>
        <dbReference type="SAM" id="SignalP"/>
    </source>
</evidence>
<keyword evidence="1" id="KW-0732">Signal</keyword>
<dbReference type="PROSITE" id="PS51257">
    <property type="entry name" value="PROKAR_LIPOPROTEIN"/>
    <property type="match status" value="1"/>
</dbReference>
<name>A0ABP7RIR8_9SPHN</name>
<protein>
    <submittedName>
        <fullName evidence="3">Head GIN domain-containing protein</fullName>
    </submittedName>
</protein>
<reference evidence="4" key="1">
    <citation type="journal article" date="2019" name="Int. J. Syst. Evol. Microbiol.">
        <title>The Global Catalogue of Microorganisms (GCM) 10K type strain sequencing project: providing services to taxonomists for standard genome sequencing and annotation.</title>
        <authorList>
            <consortium name="The Broad Institute Genomics Platform"/>
            <consortium name="The Broad Institute Genome Sequencing Center for Infectious Disease"/>
            <person name="Wu L."/>
            <person name="Ma J."/>
        </authorList>
    </citation>
    <scope>NUCLEOTIDE SEQUENCE [LARGE SCALE GENOMIC DNA]</scope>
    <source>
        <strain evidence="4">JCM 16603</strain>
    </source>
</reference>
<gene>
    <name evidence="3" type="ORF">GCM10022211_04430</name>
</gene>
<organism evidence="3 4">
    <name type="scientific">Sphingomonas humi</name>
    <dbReference type="NCBI Taxonomy" id="335630"/>
    <lineage>
        <taxon>Bacteria</taxon>
        <taxon>Pseudomonadati</taxon>
        <taxon>Pseudomonadota</taxon>
        <taxon>Alphaproteobacteria</taxon>
        <taxon>Sphingomonadales</taxon>
        <taxon>Sphingomonadaceae</taxon>
        <taxon>Sphingomonas</taxon>
    </lineage>
</organism>
<dbReference type="PANTHER" id="PTHR39200:SF1">
    <property type="entry name" value="AUTO-TRANSPORTER ADHESIN HEAD GIN DOMAIN-CONTAINING PROTEIN-RELATED"/>
    <property type="match status" value="1"/>
</dbReference>
<feature type="chain" id="PRO_5046178564" evidence="1">
    <location>
        <begin position="21"/>
        <end position="241"/>
    </location>
</feature>
<feature type="domain" description="Putative auto-transporter adhesin head GIN" evidence="2">
    <location>
        <begin position="39"/>
        <end position="225"/>
    </location>
</feature>
<dbReference type="PANTHER" id="PTHR39200">
    <property type="entry name" value="HYPOTHETICAL EXPORTED PROTEIN"/>
    <property type="match status" value="1"/>
</dbReference>
<dbReference type="EMBL" id="BAAAZD010000001">
    <property type="protein sequence ID" value="GAA3997958.1"/>
    <property type="molecule type" value="Genomic_DNA"/>
</dbReference>
<dbReference type="Gene3D" id="2.160.20.120">
    <property type="match status" value="1"/>
</dbReference>
<dbReference type="Pfam" id="PF10988">
    <property type="entry name" value="DUF2807"/>
    <property type="match status" value="1"/>
</dbReference>